<evidence type="ECO:0000256" key="5">
    <source>
        <dbReference type="ARBA" id="ARBA00023136"/>
    </source>
</evidence>
<dbReference type="OrthoDB" id="3536141at2"/>
<dbReference type="PROSITE" id="PS50850">
    <property type="entry name" value="MFS"/>
    <property type="match status" value="1"/>
</dbReference>
<evidence type="ECO:0000256" key="6">
    <source>
        <dbReference type="SAM" id="MobiDB-lite"/>
    </source>
</evidence>
<dbReference type="InterPro" id="IPR005829">
    <property type="entry name" value="Sugar_transporter_CS"/>
</dbReference>
<name>A0A4R4YAM9_9ACTN</name>
<feature type="transmembrane region" description="Helical" evidence="7">
    <location>
        <begin position="93"/>
        <end position="116"/>
    </location>
</feature>
<feature type="transmembrane region" description="Helical" evidence="7">
    <location>
        <begin position="341"/>
        <end position="359"/>
    </location>
</feature>
<feature type="transmembrane region" description="Helical" evidence="7">
    <location>
        <begin position="241"/>
        <end position="257"/>
    </location>
</feature>
<comment type="subcellular location">
    <subcellularLocation>
        <location evidence="1">Cell membrane</location>
        <topology evidence="1">Multi-pass membrane protein</topology>
    </subcellularLocation>
</comment>
<dbReference type="InterPro" id="IPR011701">
    <property type="entry name" value="MFS"/>
</dbReference>
<dbReference type="Gene3D" id="1.20.1250.20">
    <property type="entry name" value="MFS general substrate transporter like domains"/>
    <property type="match status" value="1"/>
</dbReference>
<evidence type="ECO:0000259" key="8">
    <source>
        <dbReference type="PROSITE" id="PS50850"/>
    </source>
</evidence>
<evidence type="ECO:0000256" key="2">
    <source>
        <dbReference type="ARBA" id="ARBA00022448"/>
    </source>
</evidence>
<dbReference type="InterPro" id="IPR036259">
    <property type="entry name" value="MFS_trans_sf"/>
</dbReference>
<comment type="caution">
    <text evidence="9">The sequence shown here is derived from an EMBL/GenBank/DDBJ whole genome shotgun (WGS) entry which is preliminary data.</text>
</comment>
<accession>A0A4R4YAM9</accession>
<feature type="transmembrane region" description="Helical" evidence="7">
    <location>
        <begin position="436"/>
        <end position="456"/>
    </location>
</feature>
<feature type="transmembrane region" description="Helical" evidence="7">
    <location>
        <begin position="278"/>
        <end position="301"/>
    </location>
</feature>
<feature type="transmembrane region" description="Helical" evidence="7">
    <location>
        <begin position="365"/>
        <end position="389"/>
    </location>
</feature>
<feature type="transmembrane region" description="Helical" evidence="7">
    <location>
        <begin position="122"/>
        <end position="140"/>
    </location>
</feature>
<gene>
    <name evidence="9" type="ORF">E1286_33705</name>
</gene>
<feature type="transmembrane region" description="Helical" evidence="7">
    <location>
        <begin position="401"/>
        <end position="424"/>
    </location>
</feature>
<keyword evidence="5 7" id="KW-0472">Membrane</keyword>
<organism evidence="9 10">
    <name type="scientific">Nonomuraea terrae</name>
    <dbReference type="NCBI Taxonomy" id="2530383"/>
    <lineage>
        <taxon>Bacteria</taxon>
        <taxon>Bacillati</taxon>
        <taxon>Actinomycetota</taxon>
        <taxon>Actinomycetes</taxon>
        <taxon>Streptosporangiales</taxon>
        <taxon>Streptosporangiaceae</taxon>
        <taxon>Nonomuraea</taxon>
    </lineage>
</organism>
<feature type="transmembrane region" description="Helical" evidence="7">
    <location>
        <begin position="214"/>
        <end position="235"/>
    </location>
</feature>
<dbReference type="RefSeq" id="WP_132619006.1">
    <property type="nucleotide sequence ID" value="NZ_SMKQ01000152.1"/>
</dbReference>
<keyword evidence="3 7" id="KW-0812">Transmembrane</keyword>
<feature type="transmembrane region" description="Helical" evidence="7">
    <location>
        <begin position="313"/>
        <end position="334"/>
    </location>
</feature>
<dbReference type="PANTHER" id="PTHR42718:SF9">
    <property type="entry name" value="MAJOR FACILITATOR SUPERFAMILY MULTIDRUG TRANSPORTER MFSC"/>
    <property type="match status" value="1"/>
</dbReference>
<proteinExistence type="predicted"/>
<dbReference type="Proteomes" id="UP000295302">
    <property type="component" value="Unassembled WGS sequence"/>
</dbReference>
<evidence type="ECO:0000313" key="10">
    <source>
        <dbReference type="Proteomes" id="UP000295302"/>
    </source>
</evidence>
<dbReference type="PANTHER" id="PTHR42718">
    <property type="entry name" value="MAJOR FACILITATOR SUPERFAMILY MULTIDRUG TRANSPORTER MFSC"/>
    <property type="match status" value="1"/>
</dbReference>
<evidence type="ECO:0000256" key="4">
    <source>
        <dbReference type="ARBA" id="ARBA00022989"/>
    </source>
</evidence>
<dbReference type="GO" id="GO:0022857">
    <property type="term" value="F:transmembrane transporter activity"/>
    <property type="evidence" value="ECO:0007669"/>
    <property type="project" value="InterPro"/>
</dbReference>
<feature type="transmembrane region" description="Helical" evidence="7">
    <location>
        <begin position="26"/>
        <end position="51"/>
    </location>
</feature>
<feature type="domain" description="Major facilitator superfamily (MFS) profile" evidence="8">
    <location>
        <begin position="23"/>
        <end position="463"/>
    </location>
</feature>
<dbReference type="PROSITE" id="PS00216">
    <property type="entry name" value="SUGAR_TRANSPORT_1"/>
    <property type="match status" value="1"/>
</dbReference>
<feature type="transmembrane region" description="Helical" evidence="7">
    <location>
        <begin position="181"/>
        <end position="202"/>
    </location>
</feature>
<reference evidence="9 10" key="1">
    <citation type="submission" date="2019-03" db="EMBL/GenBank/DDBJ databases">
        <title>Draft genome sequences of novel Actinobacteria.</title>
        <authorList>
            <person name="Sahin N."/>
            <person name="Ay H."/>
            <person name="Saygin H."/>
        </authorList>
    </citation>
    <scope>NUCLEOTIDE SEQUENCE [LARGE SCALE GENOMIC DNA]</scope>
    <source>
        <strain evidence="9 10">CH32</strain>
    </source>
</reference>
<evidence type="ECO:0000256" key="1">
    <source>
        <dbReference type="ARBA" id="ARBA00004651"/>
    </source>
</evidence>
<feature type="region of interest" description="Disordered" evidence="6">
    <location>
        <begin position="499"/>
        <end position="543"/>
    </location>
</feature>
<dbReference type="SUPFAM" id="SSF103473">
    <property type="entry name" value="MFS general substrate transporter"/>
    <property type="match status" value="1"/>
</dbReference>
<sequence>MRSSPAAAGAAGTAGLTRRHGVMLRLVGAGVMLTVMADTTATTLAVGVLRYTPAGSGMPLGDLVWLTSAAFIPIAALLATAGRWADLFGRRRVLAVGLVVFVLGGIATVTVESWSFVLAARAVQGAGAAAMIPASLGLLLGELPESQRRGAIALWSSASGLGCLLMQAGGGWLAATVGWRALFIPDVVIGVALLVACAALPPGRRTQAKGRPDVLGAWLLAAGIAVIVLAISKAMDWGMDVLWLAVAALALLGGALAQARHHRLPAIDLALWRRPRFVWGWLATWGFGALSYGLLTVQPLYLLHLGYPMLEVAMWLTPTSVAVVLTSVLAGRLIKRVGPYGLIYAGSLLCGGACVLVLVQTGPTVWGLMASVVVGMGVGALAPGTSVATTLAARPHQYASAVGAATMARMVGGAVGVAVVSVVIDHPFFMTGPFAGLAGAIALCVAISVLIGALALTKITKTRPDPDDVMVKVPRRLLLELRMTLATVAAEADALLPAETRTPVTDPRTALDPRTAVDPRTDRVPRPRAAEPGPLAGTRGHTN</sequence>
<feature type="compositionally biased region" description="Basic and acidic residues" evidence="6">
    <location>
        <begin position="509"/>
        <end position="529"/>
    </location>
</feature>
<dbReference type="Pfam" id="PF07690">
    <property type="entry name" value="MFS_1"/>
    <property type="match status" value="1"/>
</dbReference>
<keyword evidence="10" id="KW-1185">Reference proteome</keyword>
<dbReference type="GO" id="GO:0005886">
    <property type="term" value="C:plasma membrane"/>
    <property type="evidence" value="ECO:0007669"/>
    <property type="project" value="UniProtKB-SubCell"/>
</dbReference>
<protein>
    <submittedName>
        <fullName evidence="9">MFS transporter</fullName>
    </submittedName>
</protein>
<evidence type="ECO:0000256" key="7">
    <source>
        <dbReference type="SAM" id="Phobius"/>
    </source>
</evidence>
<keyword evidence="2" id="KW-0813">Transport</keyword>
<dbReference type="InterPro" id="IPR020846">
    <property type="entry name" value="MFS_dom"/>
</dbReference>
<keyword evidence="4 7" id="KW-1133">Transmembrane helix</keyword>
<dbReference type="EMBL" id="SMKQ01000152">
    <property type="protein sequence ID" value="TDD40884.1"/>
    <property type="molecule type" value="Genomic_DNA"/>
</dbReference>
<feature type="transmembrane region" description="Helical" evidence="7">
    <location>
        <begin position="63"/>
        <end position="81"/>
    </location>
</feature>
<evidence type="ECO:0000313" key="9">
    <source>
        <dbReference type="EMBL" id="TDD40884.1"/>
    </source>
</evidence>
<feature type="transmembrane region" description="Helical" evidence="7">
    <location>
        <begin position="152"/>
        <end position="175"/>
    </location>
</feature>
<evidence type="ECO:0000256" key="3">
    <source>
        <dbReference type="ARBA" id="ARBA00022692"/>
    </source>
</evidence>
<dbReference type="AlphaFoldDB" id="A0A4R4YAM9"/>